<comment type="caution">
    <text evidence="3">The sequence shown here is derived from an EMBL/GenBank/DDBJ whole genome shotgun (WGS) entry which is preliminary data.</text>
</comment>
<dbReference type="Proteomes" id="UP000294543">
    <property type="component" value="Unassembled WGS sequence"/>
</dbReference>
<gene>
    <name evidence="3" type="ORF">E1294_51745</name>
</gene>
<dbReference type="Pfam" id="PF00975">
    <property type="entry name" value="Thioesterase"/>
    <property type="match status" value="1"/>
</dbReference>
<dbReference type="OrthoDB" id="8480037at2"/>
<dbReference type="AlphaFoldDB" id="A0A4R4VBV4"/>
<dbReference type="PANTHER" id="PTHR11487">
    <property type="entry name" value="THIOESTERASE"/>
    <property type="match status" value="1"/>
</dbReference>
<name>A0A4R4VBV4_9ACTN</name>
<comment type="similarity">
    <text evidence="1">Belongs to the thioesterase family.</text>
</comment>
<dbReference type="InterPro" id="IPR029058">
    <property type="entry name" value="AB_hydrolase_fold"/>
</dbReference>
<keyword evidence="4" id="KW-1185">Reference proteome</keyword>
<dbReference type="InterPro" id="IPR012223">
    <property type="entry name" value="TEII"/>
</dbReference>
<feature type="domain" description="Thioesterase" evidence="2">
    <location>
        <begin position="4"/>
        <end position="108"/>
    </location>
</feature>
<dbReference type="InterPro" id="IPR001031">
    <property type="entry name" value="Thioesterase"/>
</dbReference>
<evidence type="ECO:0000313" key="3">
    <source>
        <dbReference type="EMBL" id="TDD01007.1"/>
    </source>
</evidence>
<accession>A0A4R4VBV4</accession>
<dbReference type="SUPFAM" id="SSF53474">
    <property type="entry name" value="alpha/beta-Hydrolases"/>
    <property type="match status" value="1"/>
</dbReference>
<dbReference type="PANTHER" id="PTHR11487:SF0">
    <property type="entry name" value="S-ACYL FATTY ACID SYNTHASE THIOESTERASE, MEDIUM CHAIN"/>
    <property type="match status" value="1"/>
</dbReference>
<dbReference type="Gene3D" id="3.40.50.1820">
    <property type="entry name" value="alpha/beta hydrolase"/>
    <property type="match status" value="1"/>
</dbReference>
<organism evidence="3 4">
    <name type="scientific">Nonomuraea diastatica</name>
    <dbReference type="NCBI Taxonomy" id="1848329"/>
    <lineage>
        <taxon>Bacteria</taxon>
        <taxon>Bacillati</taxon>
        <taxon>Actinomycetota</taxon>
        <taxon>Actinomycetes</taxon>
        <taxon>Streptosporangiales</taxon>
        <taxon>Streptosporangiaceae</taxon>
        <taxon>Nonomuraea</taxon>
    </lineage>
</organism>
<evidence type="ECO:0000256" key="1">
    <source>
        <dbReference type="ARBA" id="ARBA00007169"/>
    </source>
</evidence>
<evidence type="ECO:0000313" key="4">
    <source>
        <dbReference type="Proteomes" id="UP000294543"/>
    </source>
</evidence>
<reference evidence="3 4" key="1">
    <citation type="submission" date="2019-03" db="EMBL/GenBank/DDBJ databases">
        <title>Draft genome sequences of novel Actinobacteria.</title>
        <authorList>
            <person name="Sahin N."/>
            <person name="Ay H."/>
            <person name="Saygin H."/>
        </authorList>
    </citation>
    <scope>NUCLEOTIDE SEQUENCE [LARGE SCALE GENOMIC DNA]</scope>
    <source>
        <strain evidence="3 4">KC712</strain>
    </source>
</reference>
<evidence type="ECO:0000259" key="2">
    <source>
        <dbReference type="Pfam" id="PF00975"/>
    </source>
</evidence>
<dbReference type="EMBL" id="SMKP01000385">
    <property type="protein sequence ID" value="TDD01007.1"/>
    <property type="molecule type" value="Genomic_DNA"/>
</dbReference>
<proteinExistence type="inferred from homology"/>
<protein>
    <submittedName>
        <fullName evidence="3">Thioesterase</fullName>
    </submittedName>
</protein>
<dbReference type="GO" id="GO:0008610">
    <property type="term" value="P:lipid biosynthetic process"/>
    <property type="evidence" value="ECO:0007669"/>
    <property type="project" value="TreeGrafter"/>
</dbReference>
<sequence>MLPDQEFLAHLRGLGGTPPAFFDSPELVDLALPTLRADFAVVAGQSWAPRTPIPVPIDALCGAADAAVSVADVAAWGDLTGGPFSMRVLPGDHFFIHEELPAVLESVGELLGQLQFSRG</sequence>